<evidence type="ECO:0000256" key="3">
    <source>
        <dbReference type="ARBA" id="ARBA00004922"/>
    </source>
</evidence>
<keyword evidence="7" id="KW-0328">Glycosyltransferase</keyword>
<feature type="transmembrane region" description="Helical" evidence="19">
    <location>
        <begin position="199"/>
        <end position="219"/>
    </location>
</feature>
<keyword evidence="13 19" id="KW-1133">Transmembrane helix</keyword>
<reference evidence="20" key="1">
    <citation type="submission" date="2023-08" db="EMBL/GenBank/DDBJ databases">
        <title>Draft sequence of the Babesia gibsoni genome.</title>
        <authorList>
            <person name="Yamagishi J.Y."/>
            <person name="Xuan X.X."/>
        </authorList>
    </citation>
    <scope>NUCLEOTIDE SEQUENCE</scope>
    <source>
        <strain evidence="20">Azabu</strain>
    </source>
</reference>
<dbReference type="GO" id="GO:0003975">
    <property type="term" value="F:UDP-N-acetylglucosamine-dolichyl-phosphate N-acetylglucosaminephosphotransferase activity"/>
    <property type="evidence" value="ECO:0007669"/>
    <property type="project" value="UniProtKB-EC"/>
</dbReference>
<name>A0AAD8LP05_BABGI</name>
<feature type="transmembrane region" description="Helical" evidence="19">
    <location>
        <begin position="60"/>
        <end position="80"/>
    </location>
</feature>
<accession>A0AAD8LP05</accession>
<dbReference type="InterPro" id="IPR033895">
    <property type="entry name" value="GPT"/>
</dbReference>
<feature type="transmembrane region" description="Helical" evidence="19">
    <location>
        <begin position="288"/>
        <end position="311"/>
    </location>
</feature>
<proteinExistence type="inferred from homology"/>
<evidence type="ECO:0000313" key="20">
    <source>
        <dbReference type="EMBL" id="KAK1441717.1"/>
    </source>
</evidence>
<evidence type="ECO:0000256" key="5">
    <source>
        <dbReference type="ARBA" id="ARBA00013225"/>
    </source>
</evidence>
<evidence type="ECO:0000256" key="12">
    <source>
        <dbReference type="ARBA" id="ARBA00022842"/>
    </source>
</evidence>
<evidence type="ECO:0000256" key="19">
    <source>
        <dbReference type="SAM" id="Phobius"/>
    </source>
</evidence>
<dbReference type="PANTHER" id="PTHR10571:SF0">
    <property type="entry name" value="UDP-N-ACETYLGLUCOSAMINE--DOLICHYL-PHOSPHATE N-ACETYLGLUCOSAMINEPHOSPHOTRANSFERASE"/>
    <property type="match status" value="1"/>
</dbReference>
<feature type="transmembrane region" description="Helical" evidence="19">
    <location>
        <begin position="380"/>
        <end position="398"/>
    </location>
</feature>
<organism evidence="20 21">
    <name type="scientific">Babesia gibsoni</name>
    <dbReference type="NCBI Taxonomy" id="33632"/>
    <lineage>
        <taxon>Eukaryota</taxon>
        <taxon>Sar</taxon>
        <taxon>Alveolata</taxon>
        <taxon>Apicomplexa</taxon>
        <taxon>Aconoidasida</taxon>
        <taxon>Piroplasmida</taxon>
        <taxon>Babesiidae</taxon>
        <taxon>Babesia</taxon>
    </lineage>
</organism>
<evidence type="ECO:0000256" key="17">
    <source>
        <dbReference type="ARBA" id="ARBA00044717"/>
    </source>
</evidence>
<feature type="transmembrane region" description="Helical" evidence="19">
    <location>
        <begin position="231"/>
        <end position="251"/>
    </location>
</feature>
<evidence type="ECO:0000256" key="6">
    <source>
        <dbReference type="ARBA" id="ARBA00017659"/>
    </source>
</evidence>
<evidence type="ECO:0000256" key="1">
    <source>
        <dbReference type="ARBA" id="ARBA00001946"/>
    </source>
</evidence>
<dbReference type="GO" id="GO:0005789">
    <property type="term" value="C:endoplasmic reticulum membrane"/>
    <property type="evidence" value="ECO:0007669"/>
    <property type="project" value="UniProtKB-SubCell"/>
</dbReference>
<feature type="transmembrane region" description="Helical" evidence="19">
    <location>
        <begin position="263"/>
        <end position="282"/>
    </location>
</feature>
<evidence type="ECO:0000256" key="10">
    <source>
        <dbReference type="ARBA" id="ARBA00022723"/>
    </source>
</evidence>
<keyword evidence="11" id="KW-0256">Endoplasmic reticulum</keyword>
<keyword evidence="9 19" id="KW-0812">Transmembrane</keyword>
<feature type="transmembrane region" description="Helical" evidence="19">
    <location>
        <begin position="132"/>
        <end position="150"/>
    </location>
</feature>
<dbReference type="EC" id="2.7.8.15" evidence="5"/>
<sequence>MAVAATPRPLWSVGPVVADDDYVKVLHLFLPLLLTALGLPYGFLLYALRLRGAEFLRFGKFHATCFLVALAVFVGIPRLLKELKEKGLCGKNLNQREGTDRVPEPGSLWACAIYLLFLFVAKLACPVQLDHPLYDAALAFVGCMVLLGLVDDVVPLGLLAKVVTTLVAVVPLCMMLDADKKLVAAVMKPFLGKKAGDALWAYYVGAALLATFFANAINIHAGINGLEVGESLIIACFVLARCAFGIAKYKASADSRKVLLKELLFSVRLTLPFVAVSVPLLSHNWFPASLFVGNVYTALAGAVFAAVAALCHCHRFMLAMFVPQAINFLLSVPQLLGIKHCPRFRGPRYNYKTRLLEYTDNYTLLNAILRVFGPMTELKLCVYCLVFQFVCCLVGFLLHL</sequence>
<gene>
    <name evidence="20" type="ORF">BgAZ_500490</name>
</gene>
<evidence type="ECO:0000256" key="4">
    <source>
        <dbReference type="ARBA" id="ARBA00009317"/>
    </source>
</evidence>
<evidence type="ECO:0000256" key="2">
    <source>
        <dbReference type="ARBA" id="ARBA00004477"/>
    </source>
</evidence>
<evidence type="ECO:0000256" key="7">
    <source>
        <dbReference type="ARBA" id="ARBA00022676"/>
    </source>
</evidence>
<comment type="cofactor">
    <cofactor evidence="1">
        <name>Mg(2+)</name>
        <dbReference type="ChEBI" id="CHEBI:18420"/>
    </cofactor>
</comment>
<dbReference type="GO" id="GO:0016757">
    <property type="term" value="F:glycosyltransferase activity"/>
    <property type="evidence" value="ECO:0007669"/>
    <property type="project" value="UniProtKB-KW"/>
</dbReference>
<dbReference type="Proteomes" id="UP001230268">
    <property type="component" value="Unassembled WGS sequence"/>
</dbReference>
<evidence type="ECO:0000256" key="14">
    <source>
        <dbReference type="ARBA" id="ARBA00023136"/>
    </source>
</evidence>
<evidence type="ECO:0000256" key="18">
    <source>
        <dbReference type="ARBA" id="ARBA00045078"/>
    </source>
</evidence>
<dbReference type="PANTHER" id="PTHR10571">
    <property type="entry name" value="UDP-N-ACETYLGLUCOSAMINE--DOLICHYL-PHOSPHATE N-ACETYLGLUCOSAMINEPHOSPHOTRANSFERASE"/>
    <property type="match status" value="1"/>
</dbReference>
<keyword evidence="10" id="KW-0479">Metal-binding</keyword>
<keyword evidence="12" id="KW-0460">Magnesium</keyword>
<dbReference type="GO" id="GO:0006488">
    <property type="term" value="P:dolichol-linked oligosaccharide biosynthetic process"/>
    <property type="evidence" value="ECO:0007669"/>
    <property type="project" value="InterPro"/>
</dbReference>
<dbReference type="GO" id="GO:0046872">
    <property type="term" value="F:metal ion binding"/>
    <property type="evidence" value="ECO:0007669"/>
    <property type="project" value="UniProtKB-KW"/>
</dbReference>
<evidence type="ECO:0000256" key="11">
    <source>
        <dbReference type="ARBA" id="ARBA00022824"/>
    </source>
</evidence>
<comment type="subcellular location">
    <subcellularLocation>
        <location evidence="2">Endoplasmic reticulum membrane</location>
        <topology evidence="2">Multi-pass membrane protein</topology>
    </subcellularLocation>
</comment>
<feature type="transmembrane region" description="Helical" evidence="19">
    <location>
        <begin position="106"/>
        <end position="125"/>
    </location>
</feature>
<comment type="function">
    <text evidence="17">UDP-N-acetylglucosamine--dolichyl-phosphate N-acetylglucosaminephosphotransferase that operates in the biosynthetic pathway of dolichol-linked oligosaccharides, the glycan precursors employed in protein asparagine (N)-glycosylation. The assembly of dolichol-linked oligosaccharides begins on the cytosolic side of the endoplasmic reticulum membrane and finishes in its lumen. The sequential addition of sugars to dolichol pyrophosphate produces dolichol-linked oligosaccharides containing fourteen sugars, including two GlcNAcs, nine mannoses and three glucoses. Once assembled, the oligosaccharide is transferred from the lipid to nascent proteins by oligosaccharyltransferases. Catalyzes the initial step of dolichol-linked oligosaccharide biosynthesis, transfering GlcNAc-1-P from cytosolic UDP-GlcNAc onto the carrier lipid dolichyl phosphate (P-dolichol), yielding GlcNAc-P-P-dolichol embedded in the cytoplasmic leaflet of the endoplasmic reticulum membrane.</text>
</comment>
<evidence type="ECO:0000256" key="8">
    <source>
        <dbReference type="ARBA" id="ARBA00022679"/>
    </source>
</evidence>
<comment type="caution">
    <text evidence="20">The sequence shown here is derived from an EMBL/GenBank/DDBJ whole genome shotgun (WGS) entry which is preliminary data.</text>
</comment>
<comment type="pathway">
    <text evidence="3">Protein modification; protein glycosylation.</text>
</comment>
<evidence type="ECO:0000256" key="13">
    <source>
        <dbReference type="ARBA" id="ARBA00022989"/>
    </source>
</evidence>
<evidence type="ECO:0000256" key="16">
    <source>
        <dbReference type="ARBA" id="ARBA00033238"/>
    </source>
</evidence>
<feature type="transmembrane region" description="Helical" evidence="19">
    <location>
        <begin position="156"/>
        <end position="178"/>
    </location>
</feature>
<dbReference type="Pfam" id="PF00953">
    <property type="entry name" value="Glycos_transf_4"/>
    <property type="match status" value="1"/>
</dbReference>
<comment type="catalytic activity">
    <reaction evidence="18">
        <text>a di-trans,poly-cis-dolichyl phosphate + UDP-N-acetyl-alpha-D-glucosamine = an N-acetyl-alpha-D-glucosaminyl-diphospho-di-trans,poly-cis-dolichol + UMP</text>
        <dbReference type="Rhea" id="RHEA:13289"/>
        <dbReference type="Rhea" id="RHEA-COMP:19498"/>
        <dbReference type="Rhea" id="RHEA-COMP:19507"/>
        <dbReference type="ChEBI" id="CHEBI:57683"/>
        <dbReference type="ChEBI" id="CHEBI:57705"/>
        <dbReference type="ChEBI" id="CHEBI:57865"/>
        <dbReference type="ChEBI" id="CHEBI:58427"/>
        <dbReference type="EC" id="2.7.8.15"/>
    </reaction>
    <physiologicalReaction direction="left-to-right" evidence="18">
        <dbReference type="Rhea" id="RHEA:13290"/>
    </physiologicalReaction>
</comment>
<keyword evidence="21" id="KW-1185">Reference proteome</keyword>
<comment type="similarity">
    <text evidence="4">Belongs to the glycosyltransferase 4 family.</text>
</comment>
<keyword evidence="14 19" id="KW-0472">Membrane</keyword>
<feature type="transmembrane region" description="Helical" evidence="19">
    <location>
        <begin position="28"/>
        <end position="48"/>
    </location>
</feature>
<evidence type="ECO:0000256" key="15">
    <source>
        <dbReference type="ARBA" id="ARBA00029567"/>
    </source>
</evidence>
<dbReference type="InterPro" id="IPR000715">
    <property type="entry name" value="Glycosyl_transferase_4"/>
</dbReference>
<evidence type="ECO:0000313" key="21">
    <source>
        <dbReference type="Proteomes" id="UP001230268"/>
    </source>
</evidence>
<dbReference type="AlphaFoldDB" id="A0AAD8LP05"/>
<keyword evidence="8" id="KW-0808">Transferase</keyword>
<protein>
    <recommendedName>
        <fullName evidence="6">UDP-N-acetylglucosamine--dolichyl-phosphate N-acetylglucosaminephosphotransferase</fullName>
        <ecNumber evidence="5">2.7.8.15</ecNumber>
    </recommendedName>
    <alternativeName>
        <fullName evidence="15">GlcNAc-1-P transferase</fullName>
    </alternativeName>
    <alternativeName>
        <fullName evidence="16">N-acetylglucosamine-1-phosphate transferase</fullName>
    </alternativeName>
</protein>
<dbReference type="CDD" id="cd06855">
    <property type="entry name" value="GT_GPT_euk"/>
    <property type="match status" value="1"/>
</dbReference>
<evidence type="ECO:0000256" key="9">
    <source>
        <dbReference type="ARBA" id="ARBA00022692"/>
    </source>
</evidence>
<dbReference type="EMBL" id="JAVEPI010000005">
    <property type="protein sequence ID" value="KAK1441717.1"/>
    <property type="molecule type" value="Genomic_DNA"/>
</dbReference>